<dbReference type="InterPro" id="IPR029058">
    <property type="entry name" value="AB_hydrolase_fold"/>
</dbReference>
<name>A0ABN2N956_9MICO</name>
<evidence type="ECO:0008006" key="3">
    <source>
        <dbReference type="Google" id="ProtNLM"/>
    </source>
</evidence>
<accession>A0ABN2N956</accession>
<organism evidence="1 2">
    <name type="scientific">Myceligenerans crystallogenes</name>
    <dbReference type="NCBI Taxonomy" id="316335"/>
    <lineage>
        <taxon>Bacteria</taxon>
        <taxon>Bacillati</taxon>
        <taxon>Actinomycetota</taxon>
        <taxon>Actinomycetes</taxon>
        <taxon>Micrococcales</taxon>
        <taxon>Promicromonosporaceae</taxon>
        <taxon>Myceligenerans</taxon>
    </lineage>
</organism>
<evidence type="ECO:0000313" key="2">
    <source>
        <dbReference type="Proteomes" id="UP001501094"/>
    </source>
</evidence>
<dbReference type="EMBL" id="BAAANL010000002">
    <property type="protein sequence ID" value="GAA1857623.1"/>
    <property type="molecule type" value="Genomic_DNA"/>
</dbReference>
<gene>
    <name evidence="1" type="ORF">GCM10009751_13830</name>
</gene>
<sequence>MQFLLVDAARVPGEELDPGAVEATSGALRSKASTIRDLGADYVSAWQTIGEHYEAPEAPQLLGSMNPVRDEAELVATDTHRVCDHLDDHATTLRTLVDKRKALIAEIEDFRRRVAAETDGLGGVIADIGISLTLPPHLMTENDALQHRLDALGGAITEAEEECAARIRAVDAPAAPGWAGQFADAVSAGAGQIADTLGWGDSDEIERFTDSFLNDLLNGSPNLLLPGGLALAGLAGGAGLGQGGGTGQQVFNDWLRGLENGIKDGQQWIDDAVSDFGAWWMDRVETIGDDWANVGDASVEWWNAVEPGSTARVTEVSASTLRWLGAVSGALGTTAVGGTIAFNQFDDGNPWASTINDDVSQEFDGSGTPQLAVPRGLDGLARGMVDAYDAGTAVGGAVVRVTTIDGPDGPKVVVTVPGTDFSFLGWSPLASPNLPNDLTGNLVTAGGGQSTMTDAVRMAMEQADIPEGADVLMIGHSQGGMTTAKLTSDPDFVEQFNVTDVITLGSPIDSDSIDPGVNVLEIKHDSDTVAKLDLGDARLTGMGSPEKSQNHTIVTLDDPSHFLDGYNNHIEDKYLESIQDTHDADLAAAEQRLRDSGFLLEADGTGVDDRVSGQDIQVGRTD</sequence>
<dbReference type="Gene3D" id="3.40.50.1820">
    <property type="entry name" value="alpha/beta hydrolase"/>
    <property type="match status" value="1"/>
</dbReference>
<keyword evidence="2" id="KW-1185">Reference proteome</keyword>
<proteinExistence type="predicted"/>
<comment type="caution">
    <text evidence="1">The sequence shown here is derived from an EMBL/GenBank/DDBJ whole genome shotgun (WGS) entry which is preliminary data.</text>
</comment>
<dbReference type="SUPFAM" id="SSF53474">
    <property type="entry name" value="alpha/beta-Hydrolases"/>
    <property type="match status" value="1"/>
</dbReference>
<dbReference type="RefSeq" id="WP_344100945.1">
    <property type="nucleotide sequence ID" value="NZ_BAAANL010000002.1"/>
</dbReference>
<reference evidence="1 2" key="1">
    <citation type="journal article" date="2019" name="Int. J. Syst. Evol. Microbiol.">
        <title>The Global Catalogue of Microorganisms (GCM) 10K type strain sequencing project: providing services to taxonomists for standard genome sequencing and annotation.</title>
        <authorList>
            <consortium name="The Broad Institute Genomics Platform"/>
            <consortium name="The Broad Institute Genome Sequencing Center for Infectious Disease"/>
            <person name="Wu L."/>
            <person name="Ma J."/>
        </authorList>
    </citation>
    <scope>NUCLEOTIDE SEQUENCE [LARGE SCALE GENOMIC DNA]</scope>
    <source>
        <strain evidence="1 2">JCM 14326</strain>
    </source>
</reference>
<dbReference type="Proteomes" id="UP001501094">
    <property type="component" value="Unassembled WGS sequence"/>
</dbReference>
<evidence type="ECO:0000313" key="1">
    <source>
        <dbReference type="EMBL" id="GAA1857623.1"/>
    </source>
</evidence>
<protein>
    <recommendedName>
        <fullName evidence="3">PGAP1-like protein</fullName>
    </recommendedName>
</protein>